<organism evidence="2 3">
    <name type="scientific">Mycobacterium asiaticum</name>
    <dbReference type="NCBI Taxonomy" id="1790"/>
    <lineage>
        <taxon>Bacteria</taxon>
        <taxon>Bacillati</taxon>
        <taxon>Actinomycetota</taxon>
        <taxon>Actinomycetes</taxon>
        <taxon>Mycobacteriales</taxon>
        <taxon>Mycobacteriaceae</taxon>
        <taxon>Mycobacterium</taxon>
    </lineage>
</organism>
<gene>
    <name evidence="2" type="ORF">A9X01_18365</name>
</gene>
<feature type="chain" id="PRO_5008320787" evidence="1">
    <location>
        <begin position="26"/>
        <end position="70"/>
    </location>
</feature>
<evidence type="ECO:0000256" key="1">
    <source>
        <dbReference type="SAM" id="SignalP"/>
    </source>
</evidence>
<keyword evidence="1" id="KW-0732">Signal</keyword>
<reference evidence="2 3" key="1">
    <citation type="submission" date="2016-06" db="EMBL/GenBank/DDBJ databases">
        <authorList>
            <person name="Kjaerup R.B."/>
            <person name="Dalgaard T.S."/>
            <person name="Juul-Madsen H.R."/>
        </authorList>
    </citation>
    <scope>NUCLEOTIDE SEQUENCE [LARGE SCALE GENOMIC DNA]</scope>
    <source>
        <strain evidence="2 3">1081914.2</strain>
    </source>
</reference>
<protein>
    <submittedName>
        <fullName evidence="2">Uncharacterized protein</fullName>
    </submittedName>
</protein>
<accession>A0A1A3CES9</accession>
<sequence>MIRKVLSAVAIALAAATVTANPAGADPSVYGGLSCGCESGETMFPSRGTMREQIDTGIENGLTDLLGDDS</sequence>
<comment type="caution">
    <text evidence="2">The sequence shown here is derived from an EMBL/GenBank/DDBJ whole genome shotgun (WGS) entry which is preliminary data.</text>
</comment>
<dbReference type="AlphaFoldDB" id="A0A1A3CES9"/>
<name>A0A1A3CES9_MYCAS</name>
<evidence type="ECO:0000313" key="2">
    <source>
        <dbReference type="EMBL" id="OBI85183.1"/>
    </source>
</evidence>
<dbReference type="OrthoDB" id="4750837at2"/>
<dbReference type="RefSeq" id="WP_065120724.1">
    <property type="nucleotide sequence ID" value="NZ_LZKQ01000120.1"/>
</dbReference>
<dbReference type="Proteomes" id="UP000093795">
    <property type="component" value="Unassembled WGS sequence"/>
</dbReference>
<proteinExistence type="predicted"/>
<feature type="signal peptide" evidence="1">
    <location>
        <begin position="1"/>
        <end position="25"/>
    </location>
</feature>
<dbReference type="EMBL" id="LZKQ01000120">
    <property type="protein sequence ID" value="OBI85183.1"/>
    <property type="molecule type" value="Genomic_DNA"/>
</dbReference>
<evidence type="ECO:0000313" key="3">
    <source>
        <dbReference type="Proteomes" id="UP000093795"/>
    </source>
</evidence>